<comment type="caution">
    <text evidence="1">The sequence shown here is derived from an EMBL/GenBank/DDBJ whole genome shotgun (WGS) entry which is preliminary data.</text>
</comment>
<evidence type="ECO:0000313" key="1">
    <source>
        <dbReference type="EMBL" id="MBV4357711.1"/>
    </source>
</evidence>
<evidence type="ECO:0008006" key="3">
    <source>
        <dbReference type="Google" id="ProtNLM"/>
    </source>
</evidence>
<proteinExistence type="predicted"/>
<keyword evidence="2" id="KW-1185">Reference proteome</keyword>
<name>A0A9E2S7M4_9BACT</name>
<protein>
    <recommendedName>
        <fullName evidence="3">DUF4595 domain-containing protein</fullName>
    </recommendedName>
</protein>
<sequence length="272" mass="31078">MNTKRRLLITLCALCLLSCKKDETQSSSKRLHLTKVTTNYFGNFSDSSTYYSVQYEHDRISGFIGKWSDEYALKYKDVDQNGNPHQLLRTHTSNIQTLDSCAYDDSNHNLVWTSTYTNPLTTTNITSAVINGSTKTVDYISYNRVTSRIVATLDDDGDVIYLTYHQVSNDVELNNGCLINVTYSSKPNKFKEIYKDFQLVDPFCYSNSFDAKIGWGYPINLYYSSKCLSTLKVTSLPSGVSMTHNISYEYNAEGYITKVFVDKTPFMSYDYK</sequence>
<reference evidence="1" key="1">
    <citation type="submission" date="2021-06" db="EMBL/GenBank/DDBJ databases">
        <authorList>
            <person name="Huq M.A."/>
        </authorList>
    </citation>
    <scope>NUCLEOTIDE SEQUENCE</scope>
    <source>
        <strain evidence="1">MAH-26</strain>
    </source>
</reference>
<evidence type="ECO:0000313" key="2">
    <source>
        <dbReference type="Proteomes" id="UP000812270"/>
    </source>
</evidence>
<dbReference type="AlphaFoldDB" id="A0A9E2S7M4"/>
<accession>A0A9E2S7M4</accession>
<organism evidence="1 2">
    <name type="scientific">Pinibacter aurantiacus</name>
    <dbReference type="NCBI Taxonomy" id="2851599"/>
    <lineage>
        <taxon>Bacteria</taxon>
        <taxon>Pseudomonadati</taxon>
        <taxon>Bacteroidota</taxon>
        <taxon>Chitinophagia</taxon>
        <taxon>Chitinophagales</taxon>
        <taxon>Chitinophagaceae</taxon>
        <taxon>Pinibacter</taxon>
    </lineage>
</organism>
<dbReference type="EMBL" id="JAHSPG010000008">
    <property type="protein sequence ID" value="MBV4357711.1"/>
    <property type="molecule type" value="Genomic_DNA"/>
</dbReference>
<gene>
    <name evidence="1" type="ORF">KTO63_11165</name>
</gene>
<dbReference type="RefSeq" id="WP_217791369.1">
    <property type="nucleotide sequence ID" value="NZ_JAHSPG010000008.1"/>
</dbReference>
<dbReference type="Proteomes" id="UP000812270">
    <property type="component" value="Unassembled WGS sequence"/>
</dbReference>